<feature type="domain" description="N-acetyltransferase" evidence="3">
    <location>
        <begin position="8"/>
        <end position="174"/>
    </location>
</feature>
<dbReference type="PANTHER" id="PTHR43800:SF1">
    <property type="entry name" value="PEPTIDYL-LYSINE N-ACETYLTRANSFERASE YJAB"/>
    <property type="match status" value="1"/>
</dbReference>
<dbReference type="Pfam" id="PF13508">
    <property type="entry name" value="Acetyltransf_7"/>
    <property type="match status" value="1"/>
</dbReference>
<gene>
    <name evidence="4" type="ORF">ITX56_18390</name>
</gene>
<keyword evidence="5" id="KW-1185">Reference proteome</keyword>
<organism evidence="4 5">
    <name type="scientific">Leclercia barmai</name>
    <dbReference type="NCBI Taxonomy" id="2785629"/>
    <lineage>
        <taxon>Bacteria</taxon>
        <taxon>Pseudomonadati</taxon>
        <taxon>Pseudomonadota</taxon>
        <taxon>Gammaproteobacteria</taxon>
        <taxon>Enterobacterales</taxon>
        <taxon>Enterobacteriaceae</taxon>
        <taxon>Leclercia</taxon>
    </lineage>
</organism>
<dbReference type="PANTHER" id="PTHR43800">
    <property type="entry name" value="PEPTIDYL-LYSINE N-ACETYLTRANSFERASE YJAB"/>
    <property type="match status" value="1"/>
</dbReference>
<dbReference type="CDD" id="cd04301">
    <property type="entry name" value="NAT_SF"/>
    <property type="match status" value="1"/>
</dbReference>
<proteinExistence type="predicted"/>
<dbReference type="SUPFAM" id="SSF55729">
    <property type="entry name" value="Acyl-CoA N-acyltransferases (Nat)"/>
    <property type="match status" value="1"/>
</dbReference>
<keyword evidence="2" id="KW-0012">Acyltransferase</keyword>
<dbReference type="InterPro" id="IPR000182">
    <property type="entry name" value="GNAT_dom"/>
</dbReference>
<name>A0ABS7S0A8_9ENTR</name>
<evidence type="ECO:0000313" key="4">
    <source>
        <dbReference type="EMBL" id="MBZ0059737.1"/>
    </source>
</evidence>
<dbReference type="PROSITE" id="PS51186">
    <property type="entry name" value="GNAT"/>
    <property type="match status" value="1"/>
</dbReference>
<dbReference type="EMBL" id="JADMNK010000011">
    <property type="protein sequence ID" value="MBZ0059737.1"/>
    <property type="molecule type" value="Genomic_DNA"/>
</dbReference>
<sequence length="174" mass="18797">MESSVLEITISNAQCEHFDALRAIELAAFETLRGAGAVTGQAVANSLKDFCDFSRDGVLLAAFAADSTPVGFIAGTFESNWLHIAEIDVHPDWQGKGIGRLLMQAMLASTRQRDLAGATLTTDKVAAFNAKFYASLGFEIVEGESCPLHLISQIEEEIGKGFDPARRVGMRLDF</sequence>
<dbReference type="Proteomes" id="UP000706580">
    <property type="component" value="Unassembled WGS sequence"/>
</dbReference>
<evidence type="ECO:0000313" key="5">
    <source>
        <dbReference type="Proteomes" id="UP000706580"/>
    </source>
</evidence>
<evidence type="ECO:0000259" key="3">
    <source>
        <dbReference type="PROSITE" id="PS51186"/>
    </source>
</evidence>
<protein>
    <submittedName>
        <fullName evidence="4">GNAT family N-acetyltransferase</fullName>
    </submittedName>
</protein>
<dbReference type="Gene3D" id="3.40.630.30">
    <property type="match status" value="1"/>
</dbReference>
<accession>A0ABS7S0A8</accession>
<keyword evidence="1" id="KW-0808">Transferase</keyword>
<evidence type="ECO:0000256" key="2">
    <source>
        <dbReference type="ARBA" id="ARBA00023315"/>
    </source>
</evidence>
<dbReference type="InterPro" id="IPR016181">
    <property type="entry name" value="Acyl_CoA_acyltransferase"/>
</dbReference>
<reference evidence="4 5" key="1">
    <citation type="submission" date="2020-11" db="EMBL/GenBank/DDBJ databases">
        <title>Draft Genome of Enterobacter sp. strain EMC7.</title>
        <authorList>
            <person name="Barman P."/>
            <person name="Sinha S."/>
            <person name="Sen S."/>
            <person name="Chakraborty R."/>
        </authorList>
    </citation>
    <scope>NUCLEOTIDE SEQUENCE [LARGE SCALE GENOMIC DNA]</scope>
    <source>
        <strain evidence="4 5">EMC7</strain>
    </source>
</reference>
<evidence type="ECO:0000256" key="1">
    <source>
        <dbReference type="ARBA" id="ARBA00022679"/>
    </source>
</evidence>
<dbReference type="RefSeq" id="WP_223075372.1">
    <property type="nucleotide sequence ID" value="NZ_JADMNK010000011.1"/>
</dbReference>
<comment type="caution">
    <text evidence="4">The sequence shown here is derived from an EMBL/GenBank/DDBJ whole genome shotgun (WGS) entry which is preliminary data.</text>
</comment>